<protein>
    <recommendedName>
        <fullName evidence="9">DNA polymerase III beta sliding clamp C-terminal domain-containing protein</fullName>
    </recommendedName>
</protein>
<keyword evidence="5" id="KW-0548">Nucleotidyltransferase</keyword>
<name>A0A0F9LDP2_9ZZZZ</name>
<evidence type="ECO:0000256" key="2">
    <source>
        <dbReference type="ARBA" id="ARBA00010752"/>
    </source>
</evidence>
<gene>
    <name evidence="10" type="ORF">LCGC14_1227000</name>
</gene>
<dbReference type="GO" id="GO:0008408">
    <property type="term" value="F:3'-5' exonuclease activity"/>
    <property type="evidence" value="ECO:0007669"/>
    <property type="project" value="InterPro"/>
</dbReference>
<comment type="caution">
    <text evidence="10">The sequence shown here is derived from an EMBL/GenBank/DDBJ whole genome shotgun (WGS) entry which is preliminary data.</text>
</comment>
<evidence type="ECO:0000313" key="10">
    <source>
        <dbReference type="EMBL" id="KKM91588.1"/>
    </source>
</evidence>
<dbReference type="InterPro" id="IPR001001">
    <property type="entry name" value="DNA_polIII_beta"/>
</dbReference>
<dbReference type="GO" id="GO:0009360">
    <property type="term" value="C:DNA polymerase III complex"/>
    <property type="evidence" value="ECO:0007669"/>
    <property type="project" value="InterPro"/>
</dbReference>
<evidence type="ECO:0000256" key="4">
    <source>
        <dbReference type="ARBA" id="ARBA00022679"/>
    </source>
</evidence>
<sequence>MSKEIRVLRENVIKTLTGIKEDNVSIAGIAIPRRTLLEALKLQTQPGGERLTLTYGAVSWQDKTEHGGISKVTDKAAIQISCDHTTMRFFDNPKLDRRGISEFNTIPLNFIDYRDYVKPELTGIPLDTLELIKALAFTLPCTAKEISRPPLECILFESGKGILKLAAADGFRLAVTELPAAGIPKYKALIHHTDIVKLQTFLKAIPAIGTGKNKYYSEVYLSYSGDVVRFAHEKASIDFTRHDLNFPDYPQLIPKEGIKSEFIASDMLRAAKSINGVTRDGSGIIRLNFKTYKTVSGKITLSAASAEVGDNSAVCDAIVEKDCRIAVNVSYLTAFLKLCGDNKISIKLTNSSSPMVFETPDNRLEVIMPMFVQWDN</sequence>
<dbReference type="PANTHER" id="PTHR30478:SF0">
    <property type="entry name" value="BETA SLIDING CLAMP"/>
    <property type="match status" value="1"/>
</dbReference>
<keyword evidence="6" id="KW-0235">DNA replication</keyword>
<keyword evidence="7" id="KW-0239">DNA-directed DNA polymerase</keyword>
<evidence type="ECO:0000256" key="6">
    <source>
        <dbReference type="ARBA" id="ARBA00022705"/>
    </source>
</evidence>
<evidence type="ECO:0000256" key="1">
    <source>
        <dbReference type="ARBA" id="ARBA00004496"/>
    </source>
</evidence>
<dbReference type="GO" id="GO:0006271">
    <property type="term" value="P:DNA strand elongation involved in DNA replication"/>
    <property type="evidence" value="ECO:0007669"/>
    <property type="project" value="TreeGrafter"/>
</dbReference>
<evidence type="ECO:0000256" key="7">
    <source>
        <dbReference type="ARBA" id="ARBA00022932"/>
    </source>
</evidence>
<dbReference type="SUPFAM" id="SSF55979">
    <property type="entry name" value="DNA clamp"/>
    <property type="match status" value="2"/>
</dbReference>
<dbReference type="SMART" id="SM00480">
    <property type="entry name" value="POL3Bc"/>
    <property type="match status" value="1"/>
</dbReference>
<dbReference type="InterPro" id="IPR022635">
    <property type="entry name" value="DNA_polIII_beta_C"/>
</dbReference>
<evidence type="ECO:0000256" key="8">
    <source>
        <dbReference type="ARBA" id="ARBA00023125"/>
    </source>
</evidence>
<dbReference type="EMBL" id="LAZR01006513">
    <property type="protein sequence ID" value="KKM91588.1"/>
    <property type="molecule type" value="Genomic_DNA"/>
</dbReference>
<reference evidence="10" key="1">
    <citation type="journal article" date="2015" name="Nature">
        <title>Complex archaea that bridge the gap between prokaryotes and eukaryotes.</title>
        <authorList>
            <person name="Spang A."/>
            <person name="Saw J.H."/>
            <person name="Jorgensen S.L."/>
            <person name="Zaremba-Niedzwiedzka K."/>
            <person name="Martijn J."/>
            <person name="Lind A.E."/>
            <person name="van Eijk R."/>
            <person name="Schleper C."/>
            <person name="Guy L."/>
            <person name="Ettema T.J."/>
        </authorList>
    </citation>
    <scope>NUCLEOTIDE SEQUENCE</scope>
</reference>
<dbReference type="AlphaFoldDB" id="A0A0F9LDP2"/>
<dbReference type="CDD" id="cd00140">
    <property type="entry name" value="beta_clamp"/>
    <property type="match status" value="1"/>
</dbReference>
<dbReference type="Pfam" id="PF02768">
    <property type="entry name" value="DNA_pol3_beta_3"/>
    <property type="match status" value="1"/>
</dbReference>
<comment type="subcellular location">
    <subcellularLocation>
        <location evidence="1">Cytoplasm</location>
    </subcellularLocation>
</comment>
<feature type="domain" description="DNA polymerase III beta sliding clamp C-terminal" evidence="9">
    <location>
        <begin position="251"/>
        <end position="370"/>
    </location>
</feature>
<dbReference type="GO" id="GO:0005737">
    <property type="term" value="C:cytoplasm"/>
    <property type="evidence" value="ECO:0007669"/>
    <property type="project" value="UniProtKB-SubCell"/>
</dbReference>
<organism evidence="10">
    <name type="scientific">marine sediment metagenome</name>
    <dbReference type="NCBI Taxonomy" id="412755"/>
    <lineage>
        <taxon>unclassified sequences</taxon>
        <taxon>metagenomes</taxon>
        <taxon>ecological metagenomes</taxon>
    </lineage>
</organism>
<proteinExistence type="inferred from homology"/>
<keyword evidence="3" id="KW-0963">Cytoplasm</keyword>
<evidence type="ECO:0000256" key="5">
    <source>
        <dbReference type="ARBA" id="ARBA00022695"/>
    </source>
</evidence>
<dbReference type="InterPro" id="IPR046938">
    <property type="entry name" value="DNA_clamp_sf"/>
</dbReference>
<keyword evidence="8" id="KW-0238">DNA-binding</keyword>
<dbReference type="PANTHER" id="PTHR30478">
    <property type="entry name" value="DNA POLYMERASE III SUBUNIT BETA"/>
    <property type="match status" value="1"/>
</dbReference>
<evidence type="ECO:0000256" key="3">
    <source>
        <dbReference type="ARBA" id="ARBA00022490"/>
    </source>
</evidence>
<dbReference type="GO" id="GO:0003677">
    <property type="term" value="F:DNA binding"/>
    <property type="evidence" value="ECO:0007669"/>
    <property type="project" value="UniProtKB-KW"/>
</dbReference>
<dbReference type="GO" id="GO:0003887">
    <property type="term" value="F:DNA-directed DNA polymerase activity"/>
    <property type="evidence" value="ECO:0007669"/>
    <property type="project" value="UniProtKB-KW"/>
</dbReference>
<accession>A0A0F9LDP2</accession>
<keyword evidence="4" id="KW-0808">Transferase</keyword>
<comment type="similarity">
    <text evidence="2">Belongs to the beta sliding clamp family.</text>
</comment>
<evidence type="ECO:0000259" key="9">
    <source>
        <dbReference type="Pfam" id="PF02768"/>
    </source>
</evidence>
<dbReference type="Gene3D" id="3.10.150.10">
    <property type="entry name" value="DNA Polymerase III, subunit A, domain 2"/>
    <property type="match status" value="2"/>
</dbReference>